<dbReference type="SUPFAM" id="SSF53720">
    <property type="entry name" value="ALDH-like"/>
    <property type="match status" value="1"/>
</dbReference>
<dbReference type="FunFam" id="3.40.605.10:FF:000007">
    <property type="entry name" value="NAD/NADP-dependent betaine aldehyde dehydrogenase"/>
    <property type="match status" value="1"/>
</dbReference>
<comment type="similarity">
    <text evidence="1 5">Belongs to the aldehyde dehydrogenase family.</text>
</comment>
<reference evidence="7" key="2">
    <citation type="submission" date="2022-12" db="EMBL/GenBank/DDBJ databases">
        <title>Draft Genome Sequences of Bacillus licheniformis and Bacillus paralicheniformis strains isolated from Irish skim milk powders.</title>
        <authorList>
            <person name="Lourenco A."/>
            <person name="Li F."/>
            <person name="Geraldine D."/>
            <person name="Tobin J.T."/>
            <person name="Butler F."/>
            <person name="Jordan K."/>
            <person name="Obrien T."/>
        </authorList>
    </citation>
    <scope>NUCLEOTIDE SEQUENCE</scope>
    <source>
        <strain evidence="7">3370</strain>
    </source>
</reference>
<organism evidence="8 9">
    <name type="scientific">Bacillus paralicheniformis</name>
    <dbReference type="NCBI Taxonomy" id="1648923"/>
    <lineage>
        <taxon>Bacteria</taxon>
        <taxon>Bacillati</taxon>
        <taxon>Bacillota</taxon>
        <taxon>Bacilli</taxon>
        <taxon>Bacillales</taxon>
        <taxon>Bacillaceae</taxon>
        <taxon>Bacillus</taxon>
    </lineage>
</organism>
<evidence type="ECO:0000313" key="7">
    <source>
        <dbReference type="EMBL" id="MDE1450698.1"/>
    </source>
</evidence>
<dbReference type="Gene3D" id="3.40.605.10">
    <property type="entry name" value="Aldehyde Dehydrogenase, Chain A, domain 1"/>
    <property type="match status" value="1"/>
</dbReference>
<evidence type="ECO:0000256" key="4">
    <source>
        <dbReference type="PROSITE-ProRule" id="PRU10007"/>
    </source>
</evidence>
<dbReference type="InterPro" id="IPR015590">
    <property type="entry name" value="Aldehyde_DH_dom"/>
</dbReference>
<proteinExistence type="inferred from homology"/>
<keyword evidence="3" id="KW-0520">NAD</keyword>
<dbReference type="AlphaFoldDB" id="A0A7Z8Z3K9"/>
<feature type="active site" evidence="4">
    <location>
        <position position="262"/>
    </location>
</feature>
<dbReference type="RefSeq" id="WP_025810619.1">
    <property type="nucleotide sequence ID" value="NZ_AP023088.1"/>
</dbReference>
<dbReference type="GeneID" id="56673688"/>
<dbReference type="CDD" id="cd07093">
    <property type="entry name" value="ALDH_F8_HMSADH"/>
    <property type="match status" value="1"/>
</dbReference>
<dbReference type="GO" id="GO:0016620">
    <property type="term" value="F:oxidoreductase activity, acting on the aldehyde or oxo group of donors, NAD or NADP as acceptor"/>
    <property type="evidence" value="ECO:0007669"/>
    <property type="project" value="InterPro"/>
</dbReference>
<dbReference type="PANTHER" id="PTHR43720">
    <property type="entry name" value="2-AMINOMUCONIC SEMIALDEHYDE DEHYDROGENASE"/>
    <property type="match status" value="1"/>
</dbReference>
<reference evidence="8 9" key="1">
    <citation type="journal article" date="2016" name="Front. Microbiol.">
        <title>High-Level Heat Resistance of Spores of Bacillus amyloliquefaciens and Bacillus licheniformis Results from the Presence of a spoVA Operon in a Tn1546 Transposon.</title>
        <authorList>
            <person name="Berendsen E.M."/>
            <person name="Koning R.A."/>
            <person name="Boekhorst J."/>
            <person name="de Jong A."/>
            <person name="Kuipers O.P."/>
            <person name="Wells-Bennik M.H."/>
        </authorList>
    </citation>
    <scope>NUCLEOTIDE SEQUENCE [LARGE SCALE GENOMIC DNA]</scope>
    <source>
        <strain evidence="8 9">B4121</strain>
    </source>
</reference>
<keyword evidence="2 5" id="KW-0560">Oxidoreductase</keyword>
<sequence length="491" mass="53775">MNVQTPSAKLVKPFDCQHYINGRYFPSENGSTFDNINPATQEIIGSVAEGGKKEVDLAVAAARRALNGRWKNMTADERIRIIRKVGDIILERKDELARLETLDTGKPLSLSSNLDIPRAAFNFHFFADFMRGAGTEAYQTDDLAINYAIRRPVGVVGLINPWNLPLLLLTWKLAPCLAAGNTAVIKPAELTPLTATLLGEICHDAGMPDGVVNIVHGFGPDSAGAALSEHPDVDAISFTGETTTGKIIMEAASKTLKKLSFELGGKNPNIIFADADMEEAVSISLKSSFVNQGEVCMSGSRIYVEREAYDEFLNKFVEKTKELKVGDPFDPDTNIGALISSEHTERVMNYIELAKREGGVILTGGKRPEGQESGCFLEPTIITGLSRNSRLIKEEIFGPVVTVIPFDEEEEVIAQANDTHYGLSATVWTNDLRRAHRVAGQIESGMVWVNSWFLRDLRTPFGGMKQSGLGREGGIHSLEFFSELTNICIKL</sequence>
<dbReference type="PANTHER" id="PTHR43720:SF2">
    <property type="entry name" value="2-AMINOMUCONIC SEMIALDEHYDE DEHYDROGENASE"/>
    <property type="match status" value="1"/>
</dbReference>
<accession>A0A7Z8Z3K9</accession>
<evidence type="ECO:0000256" key="5">
    <source>
        <dbReference type="RuleBase" id="RU003345"/>
    </source>
</evidence>
<evidence type="ECO:0000313" key="9">
    <source>
        <dbReference type="Proteomes" id="UP000185604"/>
    </source>
</evidence>
<evidence type="ECO:0000256" key="3">
    <source>
        <dbReference type="ARBA" id="ARBA00023027"/>
    </source>
</evidence>
<dbReference type="InterPro" id="IPR016161">
    <property type="entry name" value="Ald_DH/histidinol_DH"/>
</dbReference>
<dbReference type="EMBL" id="JARAFO010000001">
    <property type="protein sequence ID" value="MDE1450698.1"/>
    <property type="molecule type" value="Genomic_DNA"/>
</dbReference>
<dbReference type="Pfam" id="PF00171">
    <property type="entry name" value="Aldedh"/>
    <property type="match status" value="1"/>
</dbReference>
<evidence type="ECO:0000256" key="1">
    <source>
        <dbReference type="ARBA" id="ARBA00009986"/>
    </source>
</evidence>
<dbReference type="InterPro" id="IPR016163">
    <property type="entry name" value="Ald_DH_C"/>
</dbReference>
<comment type="caution">
    <text evidence="8">The sequence shown here is derived from an EMBL/GenBank/DDBJ whole genome shotgun (WGS) entry which is preliminary data.</text>
</comment>
<dbReference type="Proteomes" id="UP001216709">
    <property type="component" value="Unassembled WGS sequence"/>
</dbReference>
<dbReference type="PROSITE" id="PS00687">
    <property type="entry name" value="ALDEHYDE_DEHYDR_GLU"/>
    <property type="match status" value="1"/>
</dbReference>
<evidence type="ECO:0000259" key="6">
    <source>
        <dbReference type="Pfam" id="PF00171"/>
    </source>
</evidence>
<evidence type="ECO:0000313" key="8">
    <source>
        <dbReference type="EMBL" id="OLF95984.1"/>
    </source>
</evidence>
<dbReference type="FunFam" id="3.40.309.10:FF:000012">
    <property type="entry name" value="Betaine aldehyde dehydrogenase"/>
    <property type="match status" value="1"/>
</dbReference>
<evidence type="ECO:0000256" key="2">
    <source>
        <dbReference type="ARBA" id="ARBA00023002"/>
    </source>
</evidence>
<dbReference type="Proteomes" id="UP000185604">
    <property type="component" value="Unassembled WGS sequence"/>
</dbReference>
<feature type="domain" description="Aldehyde dehydrogenase" evidence="6">
    <location>
        <begin position="27"/>
        <end position="486"/>
    </location>
</feature>
<dbReference type="Gene3D" id="3.40.309.10">
    <property type="entry name" value="Aldehyde Dehydrogenase, Chain A, domain 2"/>
    <property type="match status" value="1"/>
</dbReference>
<dbReference type="EMBL" id="LKPO01000008">
    <property type="protein sequence ID" value="OLF95984.1"/>
    <property type="molecule type" value="Genomic_DNA"/>
</dbReference>
<gene>
    <name evidence="8" type="ORF">B4121_1546</name>
    <name evidence="7" type="ORF">PVN32_00770</name>
</gene>
<dbReference type="InterPro" id="IPR016162">
    <property type="entry name" value="Ald_DH_N"/>
</dbReference>
<dbReference type="InterPro" id="IPR029510">
    <property type="entry name" value="Ald_DH_CS_GLU"/>
</dbReference>
<protein>
    <submittedName>
        <fullName evidence="7 8">Aldehyde dehydrogenase</fullName>
    </submittedName>
</protein>
<name>A0A7Z8Z3K9_9BACI</name>